<reference evidence="2 3" key="1">
    <citation type="submission" date="2019-09" db="EMBL/GenBank/DDBJ databases">
        <title>Genome sequence of Roseospira marina, one of the more divergent members of the non-sulfur purple photosynthetic bacterial family, the Rhodospirillaceae.</title>
        <authorList>
            <person name="Meyer T."/>
            <person name="Kyndt J."/>
        </authorList>
    </citation>
    <scope>NUCLEOTIDE SEQUENCE [LARGE SCALE GENOMIC DNA]</scope>
    <source>
        <strain evidence="2 3">DSM 15113</strain>
    </source>
</reference>
<keyword evidence="3" id="KW-1185">Reference proteome</keyword>
<dbReference type="EMBL" id="VWPJ01000001">
    <property type="protein sequence ID" value="KAA5607328.1"/>
    <property type="molecule type" value="Genomic_DNA"/>
</dbReference>
<gene>
    <name evidence="2" type="ORF">F1188_00730</name>
</gene>
<dbReference type="AlphaFoldDB" id="A0A5M6IID3"/>
<dbReference type="Proteomes" id="UP000324065">
    <property type="component" value="Unassembled WGS sequence"/>
</dbReference>
<name>A0A5M6IID3_9PROT</name>
<evidence type="ECO:0000313" key="2">
    <source>
        <dbReference type="EMBL" id="KAA5607328.1"/>
    </source>
</evidence>
<evidence type="ECO:0008006" key="4">
    <source>
        <dbReference type="Google" id="ProtNLM"/>
    </source>
</evidence>
<evidence type="ECO:0000256" key="1">
    <source>
        <dbReference type="SAM" id="Phobius"/>
    </source>
</evidence>
<proteinExistence type="predicted"/>
<keyword evidence="1" id="KW-1133">Transmembrane helix</keyword>
<accession>A0A5M6IID3</accession>
<evidence type="ECO:0000313" key="3">
    <source>
        <dbReference type="Proteomes" id="UP000324065"/>
    </source>
</evidence>
<sequence length="73" mass="7941">MTVRLVRTPRRGALIALTPLLDVMVILLMFFMVTVSYLDLDVIPMVDHGTAPDQERAVAGSAAGCAGVERRSR</sequence>
<dbReference type="RefSeq" id="WP_150060464.1">
    <property type="nucleotide sequence ID" value="NZ_JACHII010000001.1"/>
</dbReference>
<feature type="transmembrane region" description="Helical" evidence="1">
    <location>
        <begin position="12"/>
        <end position="38"/>
    </location>
</feature>
<keyword evidence="1" id="KW-0812">Transmembrane</keyword>
<organism evidence="2 3">
    <name type="scientific">Roseospira marina</name>
    <dbReference type="NCBI Taxonomy" id="140057"/>
    <lineage>
        <taxon>Bacteria</taxon>
        <taxon>Pseudomonadati</taxon>
        <taxon>Pseudomonadota</taxon>
        <taxon>Alphaproteobacteria</taxon>
        <taxon>Rhodospirillales</taxon>
        <taxon>Rhodospirillaceae</taxon>
        <taxon>Roseospira</taxon>
    </lineage>
</organism>
<keyword evidence="1" id="KW-0472">Membrane</keyword>
<dbReference type="OrthoDB" id="9793581at2"/>
<comment type="caution">
    <text evidence="2">The sequence shown here is derived from an EMBL/GenBank/DDBJ whole genome shotgun (WGS) entry which is preliminary data.</text>
</comment>
<protein>
    <recommendedName>
        <fullName evidence="4">Biopolymer transporter ExbD</fullName>
    </recommendedName>
</protein>